<dbReference type="AlphaFoldDB" id="A0A8X6PHX9"/>
<reference evidence="1" key="1">
    <citation type="submission" date="2020-08" db="EMBL/GenBank/DDBJ databases">
        <title>Multicomponent nature underlies the extraordinary mechanical properties of spider dragline silk.</title>
        <authorList>
            <person name="Kono N."/>
            <person name="Nakamura H."/>
            <person name="Mori M."/>
            <person name="Yoshida Y."/>
            <person name="Ohtoshi R."/>
            <person name="Malay A.D."/>
            <person name="Moran D.A.P."/>
            <person name="Tomita M."/>
            <person name="Numata K."/>
            <person name="Arakawa K."/>
        </authorList>
    </citation>
    <scope>NUCLEOTIDE SEQUENCE</scope>
</reference>
<keyword evidence="2" id="KW-1185">Reference proteome</keyword>
<name>A0A8X6PHX9_NEPPI</name>
<protein>
    <submittedName>
        <fullName evidence="1">Integrase catalytic domain-containing protein</fullName>
    </submittedName>
</protein>
<proteinExistence type="predicted"/>
<dbReference type="OrthoDB" id="6432729at2759"/>
<accession>A0A8X6PHX9</accession>
<gene>
    <name evidence="1" type="primary">AVEN_182086_1</name>
    <name evidence="1" type="ORF">NPIL_329821</name>
</gene>
<organism evidence="1 2">
    <name type="scientific">Nephila pilipes</name>
    <name type="common">Giant wood spider</name>
    <name type="synonym">Nephila maculata</name>
    <dbReference type="NCBI Taxonomy" id="299642"/>
    <lineage>
        <taxon>Eukaryota</taxon>
        <taxon>Metazoa</taxon>
        <taxon>Ecdysozoa</taxon>
        <taxon>Arthropoda</taxon>
        <taxon>Chelicerata</taxon>
        <taxon>Arachnida</taxon>
        <taxon>Araneae</taxon>
        <taxon>Araneomorphae</taxon>
        <taxon>Entelegynae</taxon>
        <taxon>Araneoidea</taxon>
        <taxon>Nephilidae</taxon>
        <taxon>Nephila</taxon>
    </lineage>
</organism>
<comment type="caution">
    <text evidence="1">The sequence shown here is derived from an EMBL/GenBank/DDBJ whole genome shotgun (WGS) entry which is preliminary data.</text>
</comment>
<sequence length="226" mass="25171">MGSQRSYNTKFIAGKMNLKGLGEETVNHGLFGGIEHAEKHRRYNINLSNVDGSYNCELEVLDEKKICASLPRMNDDNCLKQLKDLGILISDAIINEKSCLYEKNSGEINLLIGADYAGKLLTGNIKHLTGGLVAVHTLLGWTVMGKSNINCPSTDNTLGIHDSSEKRSKTETQQLALKHFKETVSRDNTGRYKVNLPWLDGHPPLHDNKEMAPKWLTIPEINKSDK</sequence>
<dbReference type="Proteomes" id="UP000887013">
    <property type="component" value="Unassembled WGS sequence"/>
</dbReference>
<evidence type="ECO:0000313" key="2">
    <source>
        <dbReference type="Proteomes" id="UP000887013"/>
    </source>
</evidence>
<evidence type="ECO:0000313" key="1">
    <source>
        <dbReference type="EMBL" id="GFT67467.1"/>
    </source>
</evidence>
<dbReference type="EMBL" id="BMAW01115752">
    <property type="protein sequence ID" value="GFT67467.1"/>
    <property type="molecule type" value="Genomic_DNA"/>
</dbReference>